<feature type="region of interest" description="Disordered" evidence="1">
    <location>
        <begin position="1"/>
        <end position="80"/>
    </location>
</feature>
<dbReference type="EMBL" id="JADGIZ020000037">
    <property type="protein sequence ID" value="KAL2914113.1"/>
    <property type="molecule type" value="Genomic_DNA"/>
</dbReference>
<dbReference type="Proteomes" id="UP001527925">
    <property type="component" value="Unassembled WGS sequence"/>
</dbReference>
<feature type="compositionally biased region" description="Gly residues" evidence="1">
    <location>
        <begin position="42"/>
        <end position="52"/>
    </location>
</feature>
<protein>
    <recommendedName>
        <fullName evidence="4">CheW-like domain-containing protein</fullName>
    </recommendedName>
</protein>
<comment type="caution">
    <text evidence="2">The sequence shown here is derived from an EMBL/GenBank/DDBJ whole genome shotgun (WGS) entry which is preliminary data.</text>
</comment>
<evidence type="ECO:0000256" key="1">
    <source>
        <dbReference type="SAM" id="MobiDB-lite"/>
    </source>
</evidence>
<evidence type="ECO:0000313" key="3">
    <source>
        <dbReference type="Proteomes" id="UP001527925"/>
    </source>
</evidence>
<evidence type="ECO:0008006" key="4">
    <source>
        <dbReference type="Google" id="ProtNLM"/>
    </source>
</evidence>
<keyword evidence="3" id="KW-1185">Reference proteome</keyword>
<organism evidence="2 3">
    <name type="scientific">Polyrhizophydium stewartii</name>
    <dbReference type="NCBI Taxonomy" id="2732419"/>
    <lineage>
        <taxon>Eukaryota</taxon>
        <taxon>Fungi</taxon>
        <taxon>Fungi incertae sedis</taxon>
        <taxon>Chytridiomycota</taxon>
        <taxon>Chytridiomycota incertae sedis</taxon>
        <taxon>Chytridiomycetes</taxon>
        <taxon>Rhizophydiales</taxon>
        <taxon>Rhizophydiales incertae sedis</taxon>
        <taxon>Polyrhizophydium</taxon>
    </lineage>
</organism>
<sequence length="210" mass="21643">MIATERQHGDSGDSGGGGGGGGSAPVAIPGRGRKASTAGAGSARGGGGGGSWSGRSAPRAQSFTAPSAPHTHPLLAFDPRAPPAARAHTQLVPFILLNGRAGGLFVPRAAAAALGLDPLGPADSCYGTVTRFSPLGVVLFNRERIVEHVFELPEPFENTKYAGGIIDLDLIHTLGLSVMCDRGMVYVWDPEHTPYHTAEDILATTNDIEI</sequence>
<feature type="compositionally biased region" description="Basic and acidic residues" evidence="1">
    <location>
        <begin position="1"/>
        <end position="11"/>
    </location>
</feature>
<feature type="compositionally biased region" description="Gly residues" evidence="1">
    <location>
        <begin position="12"/>
        <end position="23"/>
    </location>
</feature>
<reference evidence="2 3" key="1">
    <citation type="submission" date="2023-09" db="EMBL/GenBank/DDBJ databases">
        <title>Pangenome analysis of Batrachochytrium dendrobatidis and related Chytrids.</title>
        <authorList>
            <person name="Yacoub M.N."/>
            <person name="Stajich J.E."/>
            <person name="James T.Y."/>
        </authorList>
    </citation>
    <scope>NUCLEOTIDE SEQUENCE [LARGE SCALE GENOMIC DNA]</scope>
    <source>
        <strain evidence="2 3">JEL0888</strain>
    </source>
</reference>
<accession>A0ABR4N3Q5</accession>
<evidence type="ECO:0000313" key="2">
    <source>
        <dbReference type="EMBL" id="KAL2914113.1"/>
    </source>
</evidence>
<name>A0ABR4N3Q5_9FUNG</name>
<proteinExistence type="predicted"/>
<gene>
    <name evidence="2" type="ORF">HK105_206371</name>
</gene>